<dbReference type="GeneID" id="27712413"/>
<feature type="chain" id="PRO_5002256580" description="Peptidase A2 domain-containing protein" evidence="1">
    <location>
        <begin position="18"/>
        <end position="498"/>
    </location>
</feature>
<dbReference type="VEuPathDB" id="FungiDB:Z520_06667"/>
<sequence length="498" mass="55597">MPLRVFAAALIALMLEAQMIVQSLLSPRAFPEADTIPLFVKEQLLRALKDTGSDMSSIDHAMALVLGLELSYERDMQANFRLPNGKVISSVAVTWAKCSGHDNYSRFSFAHRFFVFETLPFPMILGNDLLDDAGEIRTDMFKIVSPEGKAFSLPAIVDTGATVNVISMEALQSLGFEADPKYAMVLTMVNGRRIWSKGRVRLDFHPPHSKARLSEQFEVIENLEVPVIIGRPVAMEISMSGRLSPQQVEDSKPFVMSVAKEGEGVARPFMCIVNGEMVKAVADTGSNRNLISISAASRLCEANSMRKCNLDITLADTSKAAINAYFKVEISPYSAPEETVIKRFYVLEGLIADIFLSRQTLEEIGAFTRNRQSFLELPGESLLYNLNVAAYLSKPTANLLRFLKTGLRSKTETEAGYQKPTLHTLPPPSATDKGFYLALKIVAAYETHLRDKREAEIARLSGVQRTIAEDAEKRRIERYEADLRRRLDERKQDTNTRC</sequence>
<dbReference type="Pfam" id="PF13650">
    <property type="entry name" value="Asp_protease_2"/>
    <property type="match status" value="1"/>
</dbReference>
<accession>A0A0D2K3Z0</accession>
<dbReference type="AlphaFoldDB" id="A0A0D2K3Z0"/>
<dbReference type="CDD" id="cd00303">
    <property type="entry name" value="retropepsin_like"/>
    <property type="match status" value="3"/>
</dbReference>
<dbReference type="OrthoDB" id="6079484at2759"/>
<evidence type="ECO:0000313" key="3">
    <source>
        <dbReference type="Proteomes" id="UP000053411"/>
    </source>
</evidence>
<evidence type="ECO:0008006" key="4">
    <source>
        <dbReference type="Google" id="ProtNLM"/>
    </source>
</evidence>
<proteinExistence type="predicted"/>
<gene>
    <name evidence="2" type="ORF">Z520_06667</name>
</gene>
<protein>
    <recommendedName>
        <fullName evidence="4">Peptidase A2 domain-containing protein</fullName>
    </recommendedName>
</protein>
<evidence type="ECO:0000256" key="1">
    <source>
        <dbReference type="SAM" id="SignalP"/>
    </source>
</evidence>
<dbReference type="EMBL" id="KN848073">
    <property type="protein sequence ID" value="KIX97889.1"/>
    <property type="molecule type" value="Genomic_DNA"/>
</dbReference>
<feature type="signal peptide" evidence="1">
    <location>
        <begin position="1"/>
        <end position="17"/>
    </location>
</feature>
<dbReference type="RefSeq" id="XP_016632012.1">
    <property type="nucleotide sequence ID" value="XM_016777167.1"/>
</dbReference>
<keyword evidence="3" id="KW-1185">Reference proteome</keyword>
<evidence type="ECO:0000313" key="2">
    <source>
        <dbReference type="EMBL" id="KIX97889.1"/>
    </source>
</evidence>
<dbReference type="SUPFAM" id="SSF50630">
    <property type="entry name" value="Acid proteases"/>
    <property type="match status" value="2"/>
</dbReference>
<dbReference type="Gene3D" id="2.40.70.10">
    <property type="entry name" value="Acid Proteases"/>
    <property type="match status" value="3"/>
</dbReference>
<dbReference type="STRING" id="1442371.A0A0D2K3Z0"/>
<reference evidence="2 3" key="1">
    <citation type="submission" date="2015-01" db="EMBL/GenBank/DDBJ databases">
        <title>The Genome Sequence of Fonsecaea multimorphosa CBS 102226.</title>
        <authorList>
            <consortium name="The Broad Institute Genomics Platform"/>
            <person name="Cuomo C."/>
            <person name="de Hoog S."/>
            <person name="Gorbushina A."/>
            <person name="Stielow B."/>
            <person name="Teixiera M."/>
            <person name="Abouelleil A."/>
            <person name="Chapman S.B."/>
            <person name="Priest M."/>
            <person name="Young S.K."/>
            <person name="Wortman J."/>
            <person name="Nusbaum C."/>
            <person name="Birren B."/>
        </authorList>
    </citation>
    <scope>NUCLEOTIDE SEQUENCE [LARGE SCALE GENOMIC DNA]</scope>
    <source>
        <strain evidence="2 3">CBS 102226</strain>
    </source>
</reference>
<name>A0A0D2K3Z0_9EURO</name>
<keyword evidence="1" id="KW-0732">Signal</keyword>
<organism evidence="2 3">
    <name type="scientific">Fonsecaea multimorphosa CBS 102226</name>
    <dbReference type="NCBI Taxonomy" id="1442371"/>
    <lineage>
        <taxon>Eukaryota</taxon>
        <taxon>Fungi</taxon>
        <taxon>Dikarya</taxon>
        <taxon>Ascomycota</taxon>
        <taxon>Pezizomycotina</taxon>
        <taxon>Eurotiomycetes</taxon>
        <taxon>Chaetothyriomycetidae</taxon>
        <taxon>Chaetothyriales</taxon>
        <taxon>Herpotrichiellaceae</taxon>
        <taxon>Fonsecaea</taxon>
    </lineage>
</organism>
<dbReference type="Proteomes" id="UP000053411">
    <property type="component" value="Unassembled WGS sequence"/>
</dbReference>
<dbReference type="InterPro" id="IPR021109">
    <property type="entry name" value="Peptidase_aspartic_dom_sf"/>
</dbReference>